<sequence>NRKRNNIGYRNSGTISSKKKTEKTEGRSSLWSHEELQNAKFSYDFENKCMVKGDTFECKVGLYLKRNGLNPKIIKNYIITGRRLLMKDNEKCLRSGNIVLLDDGSVSELEIINTGKYTIIGDDGTDIWCRWQGIPLLVQCKFRSVCDDCKVKNKKCSHGYWKKDMINDVKKFDDKLSEYKVDVFGIFVISEGITIYEEINNMRFNNILKVVNFLNETNRKKEKNGLNNEIDVLGKKLLDKRQNMDWSISLEDKKRVELEVAYRSIEAMVNDKLLLVTNSYFRNLEKILCYVRK</sequence>
<evidence type="ECO:0000313" key="2">
    <source>
        <dbReference type="Proteomes" id="UP000789860"/>
    </source>
</evidence>
<feature type="non-terminal residue" evidence="1">
    <location>
        <position position="293"/>
    </location>
</feature>
<evidence type="ECO:0000313" key="1">
    <source>
        <dbReference type="EMBL" id="CAG8684764.1"/>
    </source>
</evidence>
<comment type="caution">
    <text evidence="1">The sequence shown here is derived from an EMBL/GenBank/DDBJ whole genome shotgun (WGS) entry which is preliminary data.</text>
</comment>
<name>A0ACA9P004_9GLOM</name>
<dbReference type="EMBL" id="CAJVPM010033197">
    <property type="protein sequence ID" value="CAG8684764.1"/>
    <property type="molecule type" value="Genomic_DNA"/>
</dbReference>
<keyword evidence="2" id="KW-1185">Reference proteome</keyword>
<organism evidence="1 2">
    <name type="scientific">Scutellospora calospora</name>
    <dbReference type="NCBI Taxonomy" id="85575"/>
    <lineage>
        <taxon>Eukaryota</taxon>
        <taxon>Fungi</taxon>
        <taxon>Fungi incertae sedis</taxon>
        <taxon>Mucoromycota</taxon>
        <taxon>Glomeromycotina</taxon>
        <taxon>Glomeromycetes</taxon>
        <taxon>Diversisporales</taxon>
        <taxon>Gigasporaceae</taxon>
        <taxon>Scutellospora</taxon>
    </lineage>
</organism>
<proteinExistence type="predicted"/>
<dbReference type="Proteomes" id="UP000789860">
    <property type="component" value="Unassembled WGS sequence"/>
</dbReference>
<protein>
    <submittedName>
        <fullName evidence="1">8420_t:CDS:1</fullName>
    </submittedName>
</protein>
<accession>A0ACA9P004</accession>
<feature type="non-terminal residue" evidence="1">
    <location>
        <position position="1"/>
    </location>
</feature>
<reference evidence="1" key="1">
    <citation type="submission" date="2021-06" db="EMBL/GenBank/DDBJ databases">
        <authorList>
            <person name="Kallberg Y."/>
            <person name="Tangrot J."/>
            <person name="Rosling A."/>
        </authorList>
    </citation>
    <scope>NUCLEOTIDE SEQUENCE</scope>
    <source>
        <strain evidence="1">AU212A</strain>
    </source>
</reference>
<gene>
    <name evidence="1" type="ORF">SCALOS_LOCUS9866</name>
</gene>